<organism evidence="1 2">
    <name type="scientific">Syntrophus gentianae</name>
    <dbReference type="NCBI Taxonomy" id="43775"/>
    <lineage>
        <taxon>Bacteria</taxon>
        <taxon>Pseudomonadati</taxon>
        <taxon>Thermodesulfobacteriota</taxon>
        <taxon>Syntrophia</taxon>
        <taxon>Syntrophales</taxon>
        <taxon>Syntrophaceae</taxon>
        <taxon>Syntrophus</taxon>
    </lineage>
</organism>
<name>A0A1H8A6E1_9BACT</name>
<dbReference type="Proteomes" id="UP000198744">
    <property type="component" value="Unassembled WGS sequence"/>
</dbReference>
<reference evidence="1 2" key="1">
    <citation type="submission" date="2016-10" db="EMBL/GenBank/DDBJ databases">
        <authorList>
            <person name="de Groot N.N."/>
        </authorList>
    </citation>
    <scope>NUCLEOTIDE SEQUENCE [LARGE SCALE GENOMIC DNA]</scope>
    <source>
        <strain evidence="1 2">DSM 8423</strain>
    </source>
</reference>
<evidence type="ECO:0000313" key="2">
    <source>
        <dbReference type="Proteomes" id="UP000198744"/>
    </source>
</evidence>
<dbReference type="EMBL" id="FOBS01000030">
    <property type="protein sequence ID" value="SEM65398.1"/>
    <property type="molecule type" value="Genomic_DNA"/>
</dbReference>
<evidence type="ECO:0000313" key="1">
    <source>
        <dbReference type="EMBL" id="SEM65398.1"/>
    </source>
</evidence>
<protein>
    <submittedName>
        <fullName evidence="1">Uncharacterized protein</fullName>
    </submittedName>
</protein>
<sequence>MNGESWTKSLWIVIFLLVLCQACAPTKTFRTNPQFDTRIAAVSKPGFLPVDAKVYELGAGGIEELQDEWSAEAAKHIQGSCTECLGQKQRKVEPIVVSKEIEEELEDIQALYRAVSTSILLHTYTEPNLFPEKLNSFDYTLGPIHDLLAKVNADALIFVYAQDEISTAGRQALMATGVVLGALTGVYVVPRGGVAVISLAVVDSSGDILWFNVQSGDQYDLRKPEDVKTLVTALLADFPAGR</sequence>
<dbReference type="AlphaFoldDB" id="A0A1H8A6E1"/>
<proteinExistence type="predicted"/>
<dbReference type="STRING" id="43775.SAMN04489760_13039"/>
<gene>
    <name evidence="1" type="ORF">SAMN04489760_13039</name>
</gene>
<keyword evidence="2" id="KW-1185">Reference proteome</keyword>
<dbReference type="OrthoDB" id="5520032at2"/>
<accession>A0A1H8A6E1</accession>
<dbReference type="RefSeq" id="WP_093884500.1">
    <property type="nucleotide sequence ID" value="NZ_FOBS01000030.1"/>
</dbReference>